<dbReference type="InterPro" id="IPR039361">
    <property type="entry name" value="Cyclin"/>
</dbReference>
<comment type="similarity">
    <text evidence="4">Belongs to the cyclin family.</text>
</comment>
<feature type="domain" description="Cyclin-like" evidence="6">
    <location>
        <begin position="321"/>
        <end position="404"/>
    </location>
</feature>
<dbReference type="Proteomes" id="UP001174909">
    <property type="component" value="Unassembled WGS sequence"/>
</dbReference>
<dbReference type="EMBL" id="CASHTH010004012">
    <property type="protein sequence ID" value="CAI8052418.1"/>
    <property type="molecule type" value="Genomic_DNA"/>
</dbReference>
<evidence type="ECO:0000256" key="4">
    <source>
        <dbReference type="RuleBase" id="RU000383"/>
    </source>
</evidence>
<dbReference type="GO" id="GO:0051301">
    <property type="term" value="P:cell division"/>
    <property type="evidence" value="ECO:0007669"/>
    <property type="project" value="UniProtKB-KW"/>
</dbReference>
<dbReference type="Pfam" id="PF02984">
    <property type="entry name" value="Cyclin_C"/>
    <property type="match status" value="1"/>
</dbReference>
<organism evidence="8 9">
    <name type="scientific">Geodia barretti</name>
    <name type="common">Barrett's horny sponge</name>
    <dbReference type="NCBI Taxonomy" id="519541"/>
    <lineage>
        <taxon>Eukaryota</taxon>
        <taxon>Metazoa</taxon>
        <taxon>Porifera</taxon>
        <taxon>Demospongiae</taxon>
        <taxon>Heteroscleromorpha</taxon>
        <taxon>Tetractinellida</taxon>
        <taxon>Astrophorina</taxon>
        <taxon>Geodiidae</taxon>
        <taxon>Geodia</taxon>
    </lineage>
</organism>
<dbReference type="SUPFAM" id="SSF47954">
    <property type="entry name" value="Cyclin-like"/>
    <property type="match status" value="2"/>
</dbReference>
<feature type="region of interest" description="Disordered" evidence="5">
    <location>
        <begin position="1"/>
        <end position="81"/>
    </location>
</feature>
<dbReference type="CDD" id="cd20508">
    <property type="entry name" value="CYCLIN_CCNB3_rpt1"/>
    <property type="match status" value="1"/>
</dbReference>
<dbReference type="InterPro" id="IPR013763">
    <property type="entry name" value="Cyclin-like_dom"/>
</dbReference>
<dbReference type="InterPro" id="IPR006671">
    <property type="entry name" value="Cyclin_N"/>
</dbReference>
<evidence type="ECO:0000313" key="8">
    <source>
        <dbReference type="EMBL" id="CAI8052418.1"/>
    </source>
</evidence>
<protein>
    <submittedName>
        <fullName evidence="8">G2/mitotic-specific cyclin-B3</fullName>
    </submittedName>
</protein>
<reference evidence="8" key="1">
    <citation type="submission" date="2023-03" db="EMBL/GenBank/DDBJ databases">
        <authorList>
            <person name="Steffen K."/>
            <person name="Cardenas P."/>
        </authorList>
    </citation>
    <scope>NUCLEOTIDE SEQUENCE</scope>
</reference>
<dbReference type="SMART" id="SM01332">
    <property type="entry name" value="Cyclin_C"/>
    <property type="match status" value="1"/>
</dbReference>
<dbReference type="Gene3D" id="3.40.50.410">
    <property type="entry name" value="von Willebrand factor, type A domain"/>
    <property type="match status" value="1"/>
</dbReference>
<feature type="compositionally biased region" description="Polar residues" evidence="5">
    <location>
        <begin position="20"/>
        <end position="40"/>
    </location>
</feature>
<evidence type="ECO:0000256" key="5">
    <source>
        <dbReference type="SAM" id="MobiDB-lite"/>
    </source>
</evidence>
<keyword evidence="1" id="KW-0132">Cell division</keyword>
<evidence type="ECO:0000256" key="1">
    <source>
        <dbReference type="ARBA" id="ARBA00022618"/>
    </source>
</evidence>
<feature type="compositionally biased region" description="Low complexity" evidence="5">
    <location>
        <begin position="455"/>
        <end position="478"/>
    </location>
</feature>
<dbReference type="CDD" id="cd00198">
    <property type="entry name" value="vWFA"/>
    <property type="match status" value="1"/>
</dbReference>
<keyword evidence="2 4" id="KW-0195">Cyclin</keyword>
<proteinExistence type="inferred from homology"/>
<evidence type="ECO:0000256" key="2">
    <source>
        <dbReference type="ARBA" id="ARBA00023127"/>
    </source>
</evidence>
<accession>A0AA35XBB7</accession>
<evidence type="ECO:0000256" key="3">
    <source>
        <dbReference type="ARBA" id="ARBA00023306"/>
    </source>
</evidence>
<feature type="domain" description="Cyclin-like" evidence="6">
    <location>
        <begin position="224"/>
        <end position="308"/>
    </location>
</feature>
<evidence type="ECO:0000313" key="9">
    <source>
        <dbReference type="Proteomes" id="UP001174909"/>
    </source>
</evidence>
<dbReference type="SMART" id="SM00385">
    <property type="entry name" value="CYCLIN"/>
    <property type="match status" value="2"/>
</dbReference>
<feature type="region of interest" description="Disordered" evidence="5">
    <location>
        <begin position="101"/>
        <end position="135"/>
    </location>
</feature>
<dbReference type="InterPro" id="IPR036465">
    <property type="entry name" value="vWFA_dom_sf"/>
</dbReference>
<dbReference type="PANTHER" id="PTHR10177">
    <property type="entry name" value="CYCLINS"/>
    <property type="match status" value="1"/>
</dbReference>
<keyword evidence="3" id="KW-0131">Cell cycle</keyword>
<dbReference type="InterPro" id="IPR036915">
    <property type="entry name" value="Cyclin-like_sf"/>
</dbReference>
<keyword evidence="9" id="KW-1185">Reference proteome</keyword>
<gene>
    <name evidence="8" type="ORF">GBAR_LOCUS28664</name>
</gene>
<feature type="compositionally biased region" description="Basic residues" evidence="5">
    <location>
        <begin position="1"/>
        <end position="10"/>
    </location>
</feature>
<comment type="caution">
    <text evidence="8">The sequence shown here is derived from an EMBL/GenBank/DDBJ whole genome shotgun (WGS) entry which is preliminary data.</text>
</comment>
<dbReference type="Gene3D" id="1.10.472.10">
    <property type="entry name" value="Cyclin-like"/>
    <property type="match status" value="2"/>
</dbReference>
<evidence type="ECO:0000259" key="6">
    <source>
        <dbReference type="SMART" id="SM00385"/>
    </source>
</evidence>
<feature type="compositionally biased region" description="Polar residues" evidence="5">
    <location>
        <begin position="122"/>
        <end position="135"/>
    </location>
</feature>
<feature type="region of interest" description="Disordered" evidence="5">
    <location>
        <begin position="439"/>
        <end position="511"/>
    </location>
</feature>
<evidence type="ECO:0000259" key="7">
    <source>
        <dbReference type="SMART" id="SM01332"/>
    </source>
</evidence>
<feature type="compositionally biased region" description="Polar residues" evidence="5">
    <location>
        <begin position="70"/>
        <end position="81"/>
    </location>
</feature>
<dbReference type="AlphaFoldDB" id="A0AA35XBB7"/>
<dbReference type="InterPro" id="IPR004367">
    <property type="entry name" value="Cyclin_C-dom"/>
</dbReference>
<dbReference type="SUPFAM" id="SSF53300">
    <property type="entry name" value="vWA-like"/>
    <property type="match status" value="1"/>
</dbReference>
<dbReference type="FunFam" id="1.10.472.10:FF:000001">
    <property type="entry name" value="G2/mitotic-specific cyclin"/>
    <property type="match status" value="1"/>
</dbReference>
<feature type="domain" description="Cyclin C-terminal" evidence="7">
    <location>
        <begin position="317"/>
        <end position="431"/>
    </location>
</feature>
<name>A0AA35XBB7_GEOBA</name>
<dbReference type="Pfam" id="PF00134">
    <property type="entry name" value="Cyclin_N"/>
    <property type="match status" value="1"/>
</dbReference>
<sequence>MLRNNPRRAGLKALQAIKENGQNAKNKGRTNNSKSKSENPQPAGKKRSSSPNGSILALAPKPKRNALGDVTNNKEQQSSQKVAVVIHSPEVNQRLVLTVRDHASQSHPHIRLPSASDDNDEASQVSSLGSASQDTPVTAMQNVLQATTLDDSGSGPSELPFAEEEPTPLWTNIDQPEAHDPSYSSEYAPEIYQYMMQREREFEVEPYMHRQNDIGHAMRTILVDWLIEVQENFELFHETLYLGVKLVDIYLSRKEVLREYLQLVGATCLLIASKFEELSPPLVDDFLYLCDDAYKRDQILSMEREVLLVLDYDINIPIAYRFLRRLARAASATMETHTMARYIAEHSLQEYQFVDMKASQLAAASMYLALRMMKLGGWILRTVRLMDVWVRKESVDQKERGGLQTTATALERLLCRHYLAHLDRRERLVCLGELGFQGNQESRQGENGEPGVAGTKGDPGTPGTCPGDNGSCPGIVGRPGPPGVPGRAGERGEPGVPAIPPPTIRPSSSGALGTSRVEVMSVISSESCSLDIQGTLRLDPNTKQLYYCNGDQWTCLETTVCREPPCISPYGPTPVGGMWYQVFLQSVTQDNQDAADVVLVVDESGSMNREHEWLLIMIPLLEQVLVQAGVGVGVRNRYCVVGFGSFAEFEGGHFILVDGEPCFLASDFPRARAQLLNAGLYEDGYQAIDFALKNIPFRDSPFIAKNIILITDEGRTPIPQGAGLNFTDMEKLLKDNDVILNVVVWADYRLRSDPNAVVLGVDYSGLSYVLEPNGEFSIRTGPVEITGGEKDTAESYVNLAIAVGGASWALRILRESSISRNVTLQESFTSALTEIKVREISAQIESCRKCTCVAGEVTTRIRCEIADDSDFCQCVVDNNGDQSQCTPSEIASDGDLVFGAGGGDLSSETFSIPRASG</sequence>